<feature type="compositionally biased region" description="Low complexity" evidence="2">
    <location>
        <begin position="54"/>
        <end position="67"/>
    </location>
</feature>
<evidence type="ECO:0000313" key="3">
    <source>
        <dbReference type="EMBL" id="KAF5840672.1"/>
    </source>
</evidence>
<feature type="region of interest" description="Disordered" evidence="2">
    <location>
        <begin position="146"/>
        <end position="182"/>
    </location>
</feature>
<evidence type="ECO:0000256" key="1">
    <source>
        <dbReference type="SAM" id="Coils"/>
    </source>
</evidence>
<feature type="region of interest" description="Disordered" evidence="2">
    <location>
        <begin position="362"/>
        <end position="383"/>
    </location>
</feature>
<feature type="coiled-coil region" evidence="1">
    <location>
        <begin position="415"/>
        <end position="505"/>
    </location>
</feature>
<keyword evidence="4" id="KW-1185">Reference proteome</keyword>
<gene>
    <name evidence="3" type="ORF">DUNSADRAFT_15915</name>
</gene>
<keyword evidence="1" id="KW-0175">Coiled coil</keyword>
<feature type="compositionally biased region" description="Low complexity" evidence="2">
    <location>
        <begin position="370"/>
        <end position="380"/>
    </location>
</feature>
<feature type="region of interest" description="Disordered" evidence="2">
    <location>
        <begin position="203"/>
        <end position="232"/>
    </location>
</feature>
<reference evidence="3" key="1">
    <citation type="submission" date="2017-08" db="EMBL/GenBank/DDBJ databases">
        <authorList>
            <person name="Polle J.E."/>
            <person name="Barry K."/>
            <person name="Cushman J."/>
            <person name="Schmutz J."/>
            <person name="Tran D."/>
            <person name="Hathwaick L.T."/>
            <person name="Yim W.C."/>
            <person name="Jenkins J."/>
            <person name="Mckie-Krisberg Z.M."/>
            <person name="Prochnik S."/>
            <person name="Lindquist E."/>
            <person name="Dockter R.B."/>
            <person name="Adam C."/>
            <person name="Molina H."/>
            <person name="Bunkerborg J."/>
            <person name="Jin E."/>
            <person name="Buchheim M."/>
            <person name="Magnuson J."/>
        </authorList>
    </citation>
    <scope>NUCLEOTIDE SEQUENCE</scope>
    <source>
        <strain evidence="3">CCAP 19/18</strain>
    </source>
</reference>
<feature type="region of interest" description="Disordered" evidence="2">
    <location>
        <begin position="1"/>
        <end position="90"/>
    </location>
</feature>
<sequence>MQRDAASYLGLDTQGNFKPGSGLVLDPMSEGLKGTHGTSSGGPGFAFGGRDGRLGSSRGEPSSSDAGPGPGAAGRGGSVGGGGPTGRVFHQDDAHSARFAVDESSVAGGGGGAAGELDGGVGADGGGLGPSSLCCAGIAGVSPPKLAVSPPQGVSSMQAHDLGGNQHPQQQQQHHQEQQQFQQLPPQEYVNWEGETVYVTQETLEDPSGSPEMPTSFLAASPSRTQPPPFPAFAPSLPMAPSHMAPAPPSDWSISSTLPSSNPHPEYAVPTGPIPPLPTMYGSPRVSMQFVPAAAPSFPPTQAPLPSVYHSSPRESVRLGGEVDGMGMGSQQFRGGLDGLRAGSPRNPAAESFAVGMGSMQGLPRPPLPSQLAAPPAALPMQDPGLESQLAALQLSSRDMEQGLRMQLAEMEHLLKAKDIQLVAANNKADTLQAEVQAGQNRAEALQAELAIRDGRMDALQTELTAARKDLEQERLRGAEEGVGMDRLKAELLRLRNELEVAHKKLDMSSEDERRLRMEVQGLHKDNGMLSDATLQLKMEVSEGQERLRALFEDQQRFKAQAARAEVSSESMAAQVQEMRLRCISRCIL</sequence>
<evidence type="ECO:0000313" key="4">
    <source>
        <dbReference type="Proteomes" id="UP000815325"/>
    </source>
</evidence>
<comment type="caution">
    <text evidence="3">The sequence shown here is derived from an EMBL/GenBank/DDBJ whole genome shotgun (WGS) entry which is preliminary data.</text>
</comment>
<feature type="compositionally biased region" description="Gly residues" evidence="2">
    <location>
        <begin position="39"/>
        <end position="49"/>
    </location>
</feature>
<protein>
    <submittedName>
        <fullName evidence="3">Uncharacterized protein</fullName>
    </submittedName>
</protein>
<accession>A0ABQ7H1C9</accession>
<dbReference type="EMBL" id="MU069506">
    <property type="protein sequence ID" value="KAF5840672.1"/>
    <property type="molecule type" value="Genomic_DNA"/>
</dbReference>
<feature type="compositionally biased region" description="Low complexity" evidence="2">
    <location>
        <begin position="166"/>
        <end position="182"/>
    </location>
</feature>
<feature type="compositionally biased region" description="Gly residues" evidence="2">
    <location>
        <begin position="68"/>
        <end position="85"/>
    </location>
</feature>
<proteinExistence type="predicted"/>
<organism evidence="3 4">
    <name type="scientific">Dunaliella salina</name>
    <name type="common">Green alga</name>
    <name type="synonym">Protococcus salinus</name>
    <dbReference type="NCBI Taxonomy" id="3046"/>
    <lineage>
        <taxon>Eukaryota</taxon>
        <taxon>Viridiplantae</taxon>
        <taxon>Chlorophyta</taxon>
        <taxon>core chlorophytes</taxon>
        <taxon>Chlorophyceae</taxon>
        <taxon>CS clade</taxon>
        <taxon>Chlamydomonadales</taxon>
        <taxon>Dunaliellaceae</taxon>
        <taxon>Dunaliella</taxon>
    </lineage>
</organism>
<dbReference type="Proteomes" id="UP000815325">
    <property type="component" value="Unassembled WGS sequence"/>
</dbReference>
<name>A0ABQ7H1C9_DUNSA</name>
<evidence type="ECO:0000256" key="2">
    <source>
        <dbReference type="SAM" id="MobiDB-lite"/>
    </source>
</evidence>